<dbReference type="EMBL" id="LUHQ01000002">
    <property type="protein sequence ID" value="OAP08614.1"/>
    <property type="molecule type" value="Genomic_DNA"/>
</dbReference>
<organism evidence="2 3">
    <name type="scientific">Arabidopsis thaliana</name>
    <name type="common">Mouse-ear cress</name>
    <dbReference type="NCBI Taxonomy" id="3702"/>
    <lineage>
        <taxon>Eukaryota</taxon>
        <taxon>Viridiplantae</taxon>
        <taxon>Streptophyta</taxon>
        <taxon>Embryophyta</taxon>
        <taxon>Tracheophyta</taxon>
        <taxon>Spermatophyta</taxon>
        <taxon>Magnoliopsida</taxon>
        <taxon>eudicotyledons</taxon>
        <taxon>Gunneridae</taxon>
        <taxon>Pentapetalae</taxon>
        <taxon>rosids</taxon>
        <taxon>malvids</taxon>
        <taxon>Brassicales</taxon>
        <taxon>Brassicaceae</taxon>
        <taxon>Camelineae</taxon>
        <taxon>Arabidopsis</taxon>
    </lineage>
</organism>
<feature type="transmembrane region" description="Helical" evidence="1">
    <location>
        <begin position="27"/>
        <end position="45"/>
    </location>
</feature>
<dbReference type="Proteomes" id="UP000078284">
    <property type="component" value="Chromosome 2"/>
</dbReference>
<gene>
    <name evidence="2" type="ordered locus">AXX17_At2g26140</name>
</gene>
<proteinExistence type="predicted"/>
<name>A0A178VS41_ARATH</name>
<sequence>MNQSPSLIEQGISQQIGFSYLKKKNKWKIKGSIFALFLLHFWIVFPSRIGRSSCLNHIDFGIYRNLNKDVNAFHVW</sequence>
<keyword evidence="1" id="KW-0812">Transmembrane</keyword>
<accession>A0A178VS41</accession>
<evidence type="ECO:0000313" key="3">
    <source>
        <dbReference type="Proteomes" id="UP000078284"/>
    </source>
</evidence>
<reference evidence="3" key="1">
    <citation type="journal article" date="2016" name="Proc. Natl. Acad. Sci. U.S.A.">
        <title>Chromosome-level assembly of Arabidopsis thaliana Ler reveals the extent of translocation and inversion polymorphisms.</title>
        <authorList>
            <person name="Zapata L."/>
            <person name="Ding J."/>
            <person name="Willing E.M."/>
            <person name="Hartwig B."/>
            <person name="Bezdan D."/>
            <person name="Jiao W.B."/>
            <person name="Patel V."/>
            <person name="Velikkakam James G."/>
            <person name="Koornneef M."/>
            <person name="Ossowski S."/>
            <person name="Schneeberger K."/>
        </authorList>
    </citation>
    <scope>NUCLEOTIDE SEQUENCE [LARGE SCALE GENOMIC DNA]</scope>
    <source>
        <strain evidence="3">cv. Landsberg erecta</strain>
    </source>
</reference>
<keyword evidence="1" id="KW-1133">Transmembrane helix</keyword>
<comment type="caution">
    <text evidence="2">The sequence shown here is derived from an EMBL/GenBank/DDBJ whole genome shotgun (WGS) entry which is preliminary data.</text>
</comment>
<evidence type="ECO:0000313" key="2">
    <source>
        <dbReference type="EMBL" id="OAP08614.1"/>
    </source>
</evidence>
<evidence type="ECO:0000256" key="1">
    <source>
        <dbReference type="SAM" id="Phobius"/>
    </source>
</evidence>
<keyword evidence="1" id="KW-0472">Membrane</keyword>
<protein>
    <submittedName>
        <fullName evidence="2">KUP1</fullName>
    </submittedName>
</protein>
<dbReference type="AlphaFoldDB" id="A0A178VS41"/>